<gene>
    <name evidence="2" type="ORF">ADINL_1488</name>
</gene>
<sequence>MNSKVVALDLPVPDYSELPESVQKYFDKCQEKLGMIPNVLKAYSQNLEQLEVFSRFYNQLMFGESELSTLEREMIAVVVSSDNKCFYCLVAHGAAVREYSGDPQLGEHLVMNYRSAKLSPRHRAMLDYASRLTRTPAEVTPEDSQPLRDAGFSDQGIWDICNLVGFYNMTNRIALAVEMVPNTEYHALHR</sequence>
<dbReference type="STRING" id="267850.ADINL_1488"/>
<dbReference type="Pfam" id="PF02627">
    <property type="entry name" value="CMD"/>
    <property type="match status" value="1"/>
</dbReference>
<proteinExistence type="predicted"/>
<dbReference type="PATRIC" id="fig|267850.7.peg.1466"/>
<evidence type="ECO:0000313" key="3">
    <source>
        <dbReference type="Proteomes" id="UP000027318"/>
    </source>
</evidence>
<dbReference type="EMBL" id="JMSZ01000021">
    <property type="protein sequence ID" value="KDE39851.1"/>
    <property type="molecule type" value="Genomic_DNA"/>
</dbReference>
<dbReference type="Gene3D" id="1.20.1290.10">
    <property type="entry name" value="AhpD-like"/>
    <property type="match status" value="1"/>
</dbReference>
<dbReference type="PANTHER" id="PTHR35446:SF2">
    <property type="entry name" value="CARBOXYMUCONOLACTONE DECARBOXYLASE-LIKE DOMAIN-CONTAINING PROTEIN"/>
    <property type="match status" value="1"/>
</dbReference>
<dbReference type="InterPro" id="IPR004675">
    <property type="entry name" value="AhpD_core"/>
</dbReference>
<dbReference type="InterPro" id="IPR029032">
    <property type="entry name" value="AhpD-like"/>
</dbReference>
<dbReference type="OrthoDB" id="9808310at2"/>
<dbReference type="NCBIfam" id="TIGR00778">
    <property type="entry name" value="ahpD_dom"/>
    <property type="match status" value="1"/>
</dbReference>
<name>A0A063Y509_9GAMM</name>
<organism evidence="2 3">
    <name type="scientific">Nitrincola lacisaponensis</name>
    <dbReference type="NCBI Taxonomy" id="267850"/>
    <lineage>
        <taxon>Bacteria</taxon>
        <taxon>Pseudomonadati</taxon>
        <taxon>Pseudomonadota</taxon>
        <taxon>Gammaproteobacteria</taxon>
        <taxon>Oceanospirillales</taxon>
        <taxon>Oceanospirillaceae</taxon>
        <taxon>Nitrincola</taxon>
    </lineage>
</organism>
<dbReference type="SUPFAM" id="SSF69118">
    <property type="entry name" value="AhpD-like"/>
    <property type="match status" value="1"/>
</dbReference>
<reference evidence="2 3" key="1">
    <citation type="journal article" date="2005" name="Int. J. Syst. Evol. Microbiol.">
        <title>Nitrincola lacisaponensis gen. nov., sp. nov., a novel alkaliphilic bacterium isolated from an alkaline, saline lake.</title>
        <authorList>
            <person name="Dimitriu P.A."/>
            <person name="Shukla S.K."/>
            <person name="Conradt J."/>
            <person name="Marquez M.C."/>
            <person name="Ventosa A."/>
            <person name="Maglia A."/>
            <person name="Peyton B.M."/>
            <person name="Pinkart H.C."/>
            <person name="Mormile M.R."/>
        </authorList>
    </citation>
    <scope>NUCLEOTIDE SEQUENCE [LARGE SCALE GENOMIC DNA]</scope>
    <source>
        <strain evidence="2 3">4CA</strain>
    </source>
</reference>
<dbReference type="PANTHER" id="PTHR35446">
    <property type="entry name" value="SI:CH211-175M2.5"/>
    <property type="match status" value="1"/>
</dbReference>
<dbReference type="InterPro" id="IPR003779">
    <property type="entry name" value="CMD-like"/>
</dbReference>
<dbReference type="InterPro" id="IPR010195">
    <property type="entry name" value="Uncharacterised_peroxidase-rel"/>
</dbReference>
<feature type="domain" description="Carboxymuconolactone decarboxylase-like" evidence="1">
    <location>
        <begin position="51"/>
        <end position="127"/>
    </location>
</feature>
<dbReference type="NCBIfam" id="TIGR01926">
    <property type="entry name" value="peroxid_rel"/>
    <property type="match status" value="1"/>
</dbReference>
<dbReference type="RefSeq" id="WP_036545850.1">
    <property type="nucleotide sequence ID" value="NZ_JBKBNO010000003.1"/>
</dbReference>
<dbReference type="GO" id="GO:0051920">
    <property type="term" value="F:peroxiredoxin activity"/>
    <property type="evidence" value="ECO:0007669"/>
    <property type="project" value="InterPro"/>
</dbReference>
<keyword evidence="3" id="KW-1185">Reference proteome</keyword>
<dbReference type="Gene3D" id="1.20.5.810">
    <property type="entry name" value="AhpD-like"/>
    <property type="match status" value="1"/>
</dbReference>
<evidence type="ECO:0000313" key="2">
    <source>
        <dbReference type="EMBL" id="KDE39851.1"/>
    </source>
</evidence>
<evidence type="ECO:0000259" key="1">
    <source>
        <dbReference type="Pfam" id="PF02627"/>
    </source>
</evidence>
<dbReference type="AlphaFoldDB" id="A0A063Y509"/>
<comment type="caution">
    <text evidence="2">The sequence shown here is derived from an EMBL/GenBank/DDBJ whole genome shotgun (WGS) entry which is preliminary data.</text>
</comment>
<dbReference type="Proteomes" id="UP000027318">
    <property type="component" value="Unassembled WGS sequence"/>
</dbReference>
<accession>A0A063Y509</accession>
<protein>
    <recommendedName>
        <fullName evidence="1">Carboxymuconolactone decarboxylase-like domain-containing protein</fullName>
    </recommendedName>
</protein>